<dbReference type="InterPro" id="IPR036873">
    <property type="entry name" value="Rhodanese-like_dom_sf"/>
</dbReference>
<dbReference type="EMBL" id="MGHC01000027">
    <property type="protein sequence ID" value="OGM59045.1"/>
    <property type="molecule type" value="Genomic_DNA"/>
</dbReference>
<evidence type="ECO:0000256" key="1">
    <source>
        <dbReference type="SAM" id="Phobius"/>
    </source>
</evidence>
<comment type="caution">
    <text evidence="3">The sequence shown here is derived from an EMBL/GenBank/DDBJ whole genome shotgun (WGS) entry which is preliminary data.</text>
</comment>
<name>A0A1F8B6N1_9BACT</name>
<feature type="domain" description="Rhodanese" evidence="2">
    <location>
        <begin position="103"/>
        <end position="157"/>
    </location>
</feature>
<dbReference type="Pfam" id="PF00581">
    <property type="entry name" value="Rhodanese"/>
    <property type="match status" value="1"/>
</dbReference>
<dbReference type="STRING" id="1802516.A3A75_05235"/>
<evidence type="ECO:0000259" key="2">
    <source>
        <dbReference type="PROSITE" id="PS50206"/>
    </source>
</evidence>
<dbReference type="GO" id="GO:0004792">
    <property type="term" value="F:thiosulfate-cyanide sulfurtransferase activity"/>
    <property type="evidence" value="ECO:0007669"/>
    <property type="project" value="TreeGrafter"/>
</dbReference>
<dbReference type="PANTHER" id="PTHR44086:SF10">
    <property type="entry name" value="THIOSULFATE SULFURTRANSFERASE_RHODANESE-LIKE DOMAIN-CONTAINING PROTEIN 3"/>
    <property type="match status" value="1"/>
</dbReference>
<evidence type="ECO:0000313" key="3">
    <source>
        <dbReference type="EMBL" id="OGM59045.1"/>
    </source>
</evidence>
<dbReference type="SMART" id="SM00450">
    <property type="entry name" value="RHOD"/>
    <property type="match status" value="1"/>
</dbReference>
<proteinExistence type="predicted"/>
<dbReference type="PROSITE" id="PS50206">
    <property type="entry name" value="RHODANESE_3"/>
    <property type="match status" value="1"/>
</dbReference>
<dbReference type="PANTHER" id="PTHR44086">
    <property type="entry name" value="THIOSULFATE SULFURTRANSFERASE RDL2, MITOCHONDRIAL-RELATED"/>
    <property type="match status" value="1"/>
</dbReference>
<gene>
    <name evidence="3" type="ORF">A3A75_05235</name>
</gene>
<dbReference type="AlphaFoldDB" id="A0A1F8B6N1"/>
<accession>A0A1F8B6N1</accession>
<reference evidence="3 4" key="1">
    <citation type="journal article" date="2016" name="Nat. Commun.">
        <title>Thousands of microbial genomes shed light on interconnected biogeochemical processes in an aquifer system.</title>
        <authorList>
            <person name="Anantharaman K."/>
            <person name="Brown C.T."/>
            <person name="Hug L.A."/>
            <person name="Sharon I."/>
            <person name="Castelle C.J."/>
            <person name="Probst A.J."/>
            <person name="Thomas B.C."/>
            <person name="Singh A."/>
            <person name="Wilkins M.J."/>
            <person name="Karaoz U."/>
            <person name="Brodie E.L."/>
            <person name="Williams K.H."/>
            <person name="Hubbard S.S."/>
            <person name="Banfield J.F."/>
        </authorList>
    </citation>
    <scope>NUCLEOTIDE SEQUENCE [LARGE SCALE GENOMIC DNA]</scope>
</reference>
<keyword evidence="1" id="KW-1133">Transmembrane helix</keyword>
<organism evidence="3 4">
    <name type="scientific">Candidatus Woesebacteria bacterium RIFCSPLOWO2_01_FULL_39_10</name>
    <dbReference type="NCBI Taxonomy" id="1802516"/>
    <lineage>
        <taxon>Bacteria</taxon>
        <taxon>Candidatus Woeseibacteriota</taxon>
    </lineage>
</organism>
<dbReference type="InterPro" id="IPR001763">
    <property type="entry name" value="Rhodanese-like_dom"/>
</dbReference>
<keyword evidence="1" id="KW-0472">Membrane</keyword>
<keyword evidence="1" id="KW-0812">Transmembrane</keyword>
<dbReference type="Gene3D" id="3.40.250.10">
    <property type="entry name" value="Rhodanese-like domain"/>
    <property type="match status" value="1"/>
</dbReference>
<feature type="transmembrane region" description="Helical" evidence="1">
    <location>
        <begin position="12"/>
        <end position="31"/>
    </location>
</feature>
<dbReference type="Proteomes" id="UP000179018">
    <property type="component" value="Unassembled WGS sequence"/>
</dbReference>
<evidence type="ECO:0000313" key="4">
    <source>
        <dbReference type="Proteomes" id="UP000179018"/>
    </source>
</evidence>
<dbReference type="CDD" id="cd00158">
    <property type="entry name" value="RHOD"/>
    <property type="match status" value="1"/>
</dbReference>
<dbReference type="SUPFAM" id="SSF52821">
    <property type="entry name" value="Rhodanese/Cell cycle control phosphatase"/>
    <property type="match status" value="1"/>
</dbReference>
<protein>
    <recommendedName>
        <fullName evidence="2">Rhodanese domain-containing protein</fullName>
    </recommendedName>
</protein>
<sequence>MTRKKRKNQNLIKFLIFTGLILFGFFLGNNLETVVNFQLPSKASKLSASEKLSSKDLKKVLEDEASLPVEKDITFINVHTPYEGEIAGTDTFIEYDSLIANESKLPTDKNAVIVLYCKSGNMSTQALSTLKNMGYKNVRHLEGGMDAWKKQGYDLLDLSSLPNQVLPESGFELPISWGDLGPRLIQLGVIDKAKFEKAVAMGDAEKQIFEGRADIPIRINASNSQFVVDLLWALGLAQKSLVYDEGPMGKEYKGQAGNFASTGGWTLARGDAMSHYNVHDLIALTPEQHRKVMEIASNVYRPCCGNHTAFPDCNHGMAALAAIELMVAKGISDDEIYKNVLRLNSFWFPSNYLTAATYFARQGTTWDKVDAKLVLGADYSSGQGAAVLNQKVGPLPFDTEFGGSCGA</sequence>